<dbReference type="STRING" id="597456.A0A0L7QZI1"/>
<feature type="compositionally biased region" description="Basic residues" evidence="1">
    <location>
        <begin position="170"/>
        <end position="183"/>
    </location>
</feature>
<keyword evidence="2" id="KW-0732">Signal</keyword>
<evidence type="ECO:0000256" key="1">
    <source>
        <dbReference type="SAM" id="MobiDB-lite"/>
    </source>
</evidence>
<dbReference type="GO" id="GO:0042420">
    <property type="term" value="P:dopamine catabolic process"/>
    <property type="evidence" value="ECO:0007669"/>
    <property type="project" value="TreeGrafter"/>
</dbReference>
<feature type="region of interest" description="Disordered" evidence="1">
    <location>
        <begin position="170"/>
        <end position="194"/>
    </location>
</feature>
<evidence type="ECO:0000313" key="5">
    <source>
        <dbReference type="Proteomes" id="UP000053825"/>
    </source>
</evidence>
<dbReference type="GO" id="GO:0042421">
    <property type="term" value="P:norepinephrine biosynthetic process"/>
    <property type="evidence" value="ECO:0007669"/>
    <property type="project" value="TreeGrafter"/>
</dbReference>
<evidence type="ECO:0000259" key="3">
    <source>
        <dbReference type="PROSITE" id="PS50836"/>
    </source>
</evidence>
<sequence length="306" mass="35965">MKAAIASCLLLFVTGVLSVEWKYSAILDNNFLVLWTPGETDIMFEIQVKTRGYVGLGFTREDSSVGADMIIGWVDNNGQLHLQRRSSFLFSYKPPQCTKLSTNLSKKERNLHVYTYVRKRKSRWVVRLQIASVSRVRNFSGRIVARSFHNACRAAQCSMRCSRRRTFSYRARRQERKRKRKERRERWREPAKGRHRARRTLHVCVCYTERKREDKGERNLTANRSEKVFRYPKRSRPARDDLDTLLALDFLVLVDARFDPLPFFRSNNPILLSAWFNLPTLQRLLIIKVNEPNFPTVSVCVSVCVW</sequence>
<dbReference type="InterPro" id="IPR005018">
    <property type="entry name" value="DOMON_domain"/>
</dbReference>
<dbReference type="Proteomes" id="UP000053825">
    <property type="component" value="Unassembled WGS sequence"/>
</dbReference>
<protein>
    <submittedName>
        <fullName evidence="4">MOXD1 like protein 2</fullName>
    </submittedName>
</protein>
<feature type="domain" description="DOMON" evidence="3">
    <location>
        <begin position="29"/>
        <end position="151"/>
    </location>
</feature>
<dbReference type="CDD" id="cd09631">
    <property type="entry name" value="DOMON_DOH"/>
    <property type="match status" value="1"/>
</dbReference>
<dbReference type="AlphaFoldDB" id="A0A0L7QZI1"/>
<dbReference type="GO" id="GO:0004500">
    <property type="term" value="F:dopamine beta-monooxygenase activity"/>
    <property type="evidence" value="ECO:0007669"/>
    <property type="project" value="InterPro"/>
</dbReference>
<proteinExistence type="predicted"/>
<organism evidence="4 5">
    <name type="scientific">Habropoda laboriosa</name>
    <dbReference type="NCBI Taxonomy" id="597456"/>
    <lineage>
        <taxon>Eukaryota</taxon>
        <taxon>Metazoa</taxon>
        <taxon>Ecdysozoa</taxon>
        <taxon>Arthropoda</taxon>
        <taxon>Hexapoda</taxon>
        <taxon>Insecta</taxon>
        <taxon>Pterygota</taxon>
        <taxon>Neoptera</taxon>
        <taxon>Endopterygota</taxon>
        <taxon>Hymenoptera</taxon>
        <taxon>Apocrita</taxon>
        <taxon>Aculeata</taxon>
        <taxon>Apoidea</taxon>
        <taxon>Anthophila</taxon>
        <taxon>Apidae</taxon>
        <taxon>Habropoda</taxon>
    </lineage>
</organism>
<dbReference type="InterPro" id="IPR000945">
    <property type="entry name" value="DBH-like"/>
</dbReference>
<dbReference type="GO" id="GO:0030667">
    <property type="term" value="C:secretory granule membrane"/>
    <property type="evidence" value="ECO:0007669"/>
    <property type="project" value="TreeGrafter"/>
</dbReference>
<dbReference type="OrthoDB" id="19261at2759"/>
<feature type="chain" id="PRO_5005574957" evidence="2">
    <location>
        <begin position="19"/>
        <end position="306"/>
    </location>
</feature>
<name>A0A0L7QZI1_9HYME</name>
<evidence type="ECO:0000313" key="4">
    <source>
        <dbReference type="EMBL" id="KOC64034.1"/>
    </source>
</evidence>
<dbReference type="PANTHER" id="PTHR10157">
    <property type="entry name" value="DOPAMINE BETA HYDROXYLASE RELATED"/>
    <property type="match status" value="1"/>
</dbReference>
<dbReference type="GO" id="GO:0006589">
    <property type="term" value="P:octopamine biosynthetic process"/>
    <property type="evidence" value="ECO:0007669"/>
    <property type="project" value="TreeGrafter"/>
</dbReference>
<gene>
    <name evidence="4" type="ORF">WH47_02032</name>
</gene>
<dbReference type="EMBL" id="KQ414679">
    <property type="protein sequence ID" value="KOC64034.1"/>
    <property type="molecule type" value="Genomic_DNA"/>
</dbReference>
<dbReference type="GO" id="GO:0005615">
    <property type="term" value="C:extracellular space"/>
    <property type="evidence" value="ECO:0007669"/>
    <property type="project" value="TreeGrafter"/>
</dbReference>
<feature type="signal peptide" evidence="2">
    <location>
        <begin position="1"/>
        <end position="18"/>
    </location>
</feature>
<dbReference type="PANTHER" id="PTHR10157:SF23">
    <property type="entry name" value="MOXD1 HOMOLOG 1"/>
    <property type="match status" value="1"/>
</dbReference>
<reference evidence="4 5" key="1">
    <citation type="submission" date="2015-07" db="EMBL/GenBank/DDBJ databases">
        <title>The genome of Habropoda laboriosa.</title>
        <authorList>
            <person name="Pan H."/>
            <person name="Kapheim K."/>
        </authorList>
    </citation>
    <scope>NUCLEOTIDE SEQUENCE [LARGE SCALE GENOMIC DNA]</scope>
    <source>
        <strain evidence="4">0110345459</strain>
    </source>
</reference>
<dbReference type="GO" id="GO:0005507">
    <property type="term" value="F:copper ion binding"/>
    <property type="evidence" value="ECO:0007669"/>
    <property type="project" value="TreeGrafter"/>
</dbReference>
<dbReference type="PROSITE" id="PS50836">
    <property type="entry name" value="DOMON"/>
    <property type="match status" value="1"/>
</dbReference>
<accession>A0A0L7QZI1</accession>
<keyword evidence="5" id="KW-1185">Reference proteome</keyword>
<dbReference type="InterPro" id="IPR045266">
    <property type="entry name" value="DOH_DOMON"/>
</dbReference>
<evidence type="ECO:0000256" key="2">
    <source>
        <dbReference type="SAM" id="SignalP"/>
    </source>
</evidence>
<dbReference type="Pfam" id="PF03351">
    <property type="entry name" value="DOMON"/>
    <property type="match status" value="1"/>
</dbReference>